<sequence>MSSAHLSRRVFDRQLDRTRVLAQWRRGEVSPSSLLDAASPLLASAQVLGEPTDRVCPICHRGNLLETRWVHGRWLGEKSGTARSVNEIKILIDSFSHLQASSKVAPADAELSIHTVEVCLHCKWNFLIQREELTLY</sequence>
<organism evidence="1 2">
    <name type="scientific">Corynebacterium suicordis DSM 45110</name>
    <dbReference type="NCBI Taxonomy" id="1121369"/>
    <lineage>
        <taxon>Bacteria</taxon>
        <taxon>Bacillati</taxon>
        <taxon>Actinomycetota</taxon>
        <taxon>Actinomycetes</taxon>
        <taxon>Mycobacteriales</taxon>
        <taxon>Corynebacteriaceae</taxon>
        <taxon>Corynebacterium</taxon>
    </lineage>
</organism>
<name>A0ABR9ZGR7_9CORY</name>
<dbReference type="Proteomes" id="UP000635902">
    <property type="component" value="Unassembled WGS sequence"/>
</dbReference>
<accession>A0ABR9ZGR7</accession>
<evidence type="ECO:0000313" key="2">
    <source>
        <dbReference type="Proteomes" id="UP000635902"/>
    </source>
</evidence>
<dbReference type="Pfam" id="PF17249">
    <property type="entry name" value="DUF5318"/>
    <property type="match status" value="1"/>
</dbReference>
<comment type="caution">
    <text evidence="1">The sequence shown here is derived from an EMBL/GenBank/DDBJ whole genome shotgun (WGS) entry which is preliminary data.</text>
</comment>
<evidence type="ECO:0000313" key="1">
    <source>
        <dbReference type="EMBL" id="MBF4552592.1"/>
    </source>
</evidence>
<proteinExistence type="predicted"/>
<dbReference type="InterPro" id="IPR035169">
    <property type="entry name" value="DUF5318"/>
</dbReference>
<reference evidence="1 2" key="1">
    <citation type="submission" date="2020-10" db="EMBL/GenBank/DDBJ databases">
        <title>Novel species in genus Corynebacterium.</title>
        <authorList>
            <person name="Zhang G."/>
        </authorList>
    </citation>
    <scope>NUCLEOTIDE SEQUENCE [LARGE SCALE GENOMIC DNA]</scope>
    <source>
        <strain evidence="1 2">DSM 45110</strain>
    </source>
</reference>
<dbReference type="RefSeq" id="WP_194555492.1">
    <property type="nucleotide sequence ID" value="NZ_JADKMY010000001.1"/>
</dbReference>
<protein>
    <submittedName>
        <fullName evidence="1">DUF5318 family protein</fullName>
    </submittedName>
</protein>
<keyword evidence="2" id="KW-1185">Reference proteome</keyword>
<gene>
    <name evidence="1" type="ORF">IRY30_00640</name>
</gene>
<dbReference type="EMBL" id="JADKMY010000001">
    <property type="protein sequence ID" value="MBF4552592.1"/>
    <property type="molecule type" value="Genomic_DNA"/>
</dbReference>